<gene>
    <name evidence="2" type="ORF">QQ055_05675</name>
</gene>
<comment type="caution">
    <text evidence="2">The sequence shown here is derived from an EMBL/GenBank/DDBJ whole genome shotgun (WGS) entry which is preliminary data.</text>
</comment>
<proteinExistence type="predicted"/>
<dbReference type="RefSeq" id="WP_284475522.1">
    <property type="nucleotide sequence ID" value="NZ_JASVEJ010000021.1"/>
</dbReference>
<reference evidence="2 3" key="1">
    <citation type="submission" date="2023-06" db="EMBL/GenBank/DDBJ databases">
        <title>Whole genome sequence of Oscillatoria calcuttensis NRMC-F 0142.</title>
        <authorList>
            <person name="Shakena Fathima T."/>
            <person name="Muralitharan G."/>
            <person name="Thajuddin N."/>
        </authorList>
    </citation>
    <scope>NUCLEOTIDE SEQUENCE [LARGE SCALE GENOMIC DNA]</scope>
    <source>
        <strain evidence="2 3">NRMC-F 0142</strain>
    </source>
</reference>
<sequence>MKQYWLVKQEPDAYSWEQFLKDKKTDWTGVRNFQARNNLRAMKKGDQALYYHSNTGKEIVGVAEVSREAFPDPTATEAGWDCVELKPVKTLKRTVPLETIKTDKILKETALIKQSRLSVMPLTPAQFARALELGK</sequence>
<dbReference type="SUPFAM" id="SSF88697">
    <property type="entry name" value="PUA domain-like"/>
    <property type="match status" value="1"/>
</dbReference>
<dbReference type="InterPro" id="IPR002740">
    <property type="entry name" value="EVE_domain"/>
</dbReference>
<evidence type="ECO:0000313" key="3">
    <source>
        <dbReference type="Proteomes" id="UP001230986"/>
    </source>
</evidence>
<evidence type="ECO:0000259" key="1">
    <source>
        <dbReference type="Pfam" id="PF01878"/>
    </source>
</evidence>
<dbReference type="PANTHER" id="PTHR14087:SF7">
    <property type="entry name" value="THYMOCYTE NUCLEAR PROTEIN 1"/>
    <property type="match status" value="1"/>
</dbReference>
<accession>A0ABT7LZZ0</accession>
<dbReference type="EMBL" id="JASVEJ010000021">
    <property type="protein sequence ID" value="MDL5056955.1"/>
    <property type="molecule type" value="Genomic_DNA"/>
</dbReference>
<dbReference type="Gene3D" id="3.10.590.10">
    <property type="entry name" value="ph1033 like domains"/>
    <property type="match status" value="1"/>
</dbReference>
<name>A0ABT7LZZ0_9CYAN</name>
<organism evidence="2 3">
    <name type="scientific">Geitlerinema calcuttense NRMC-F 0142</name>
    <dbReference type="NCBI Taxonomy" id="2922238"/>
    <lineage>
        <taxon>Bacteria</taxon>
        <taxon>Bacillati</taxon>
        <taxon>Cyanobacteriota</taxon>
        <taxon>Cyanophyceae</taxon>
        <taxon>Geitlerinematales</taxon>
        <taxon>Geitlerinemataceae</taxon>
        <taxon>Geitlerinema</taxon>
    </lineage>
</organism>
<dbReference type="InterPro" id="IPR047197">
    <property type="entry name" value="THYN1-like_EVE"/>
</dbReference>
<dbReference type="CDD" id="cd21133">
    <property type="entry name" value="EVE"/>
    <property type="match status" value="1"/>
</dbReference>
<feature type="domain" description="EVE" evidence="1">
    <location>
        <begin position="3"/>
        <end position="131"/>
    </location>
</feature>
<protein>
    <submittedName>
        <fullName evidence="2">EVE domain-containing protein</fullName>
    </submittedName>
</protein>
<dbReference type="Pfam" id="PF01878">
    <property type="entry name" value="EVE"/>
    <property type="match status" value="1"/>
</dbReference>
<keyword evidence="3" id="KW-1185">Reference proteome</keyword>
<dbReference type="PANTHER" id="PTHR14087">
    <property type="entry name" value="THYMOCYTE NUCLEAR PROTEIN 1"/>
    <property type="match status" value="1"/>
</dbReference>
<dbReference type="Proteomes" id="UP001230986">
    <property type="component" value="Unassembled WGS sequence"/>
</dbReference>
<dbReference type="InterPro" id="IPR015947">
    <property type="entry name" value="PUA-like_sf"/>
</dbReference>
<evidence type="ECO:0000313" key="2">
    <source>
        <dbReference type="EMBL" id="MDL5056955.1"/>
    </source>
</evidence>
<dbReference type="InterPro" id="IPR052181">
    <property type="entry name" value="5hmC_binding"/>
</dbReference>